<dbReference type="InterPro" id="IPR012907">
    <property type="entry name" value="Peptidase_S11_C"/>
</dbReference>
<dbReference type="PANTHER" id="PTHR21581:SF33">
    <property type="entry name" value="D-ALANYL-D-ALANINE CARBOXYPEPTIDASE DACB"/>
    <property type="match status" value="1"/>
</dbReference>
<evidence type="ECO:0000256" key="6">
    <source>
        <dbReference type="ARBA" id="ARBA00022670"/>
    </source>
</evidence>
<feature type="domain" description="Peptidase S11 D-alanyl-D-alanine carboxypeptidase A N-terminal" evidence="17">
    <location>
        <begin position="79"/>
        <end position="309"/>
    </location>
</feature>
<evidence type="ECO:0000256" key="1">
    <source>
        <dbReference type="ARBA" id="ARBA00003217"/>
    </source>
</evidence>
<comment type="similarity">
    <text evidence="3 15">Belongs to the peptidase S11 family.</text>
</comment>
<keyword evidence="8 19" id="KW-0378">Hydrolase</keyword>
<dbReference type="GO" id="GO:0006508">
    <property type="term" value="P:proteolysis"/>
    <property type="evidence" value="ECO:0007669"/>
    <property type="project" value="UniProtKB-KW"/>
</dbReference>
<keyword evidence="11" id="KW-0961">Cell wall biogenesis/degradation</keyword>
<dbReference type="InterPro" id="IPR018044">
    <property type="entry name" value="Peptidase_S11"/>
</dbReference>
<dbReference type="GO" id="GO:0009252">
    <property type="term" value="P:peptidoglycan biosynthetic process"/>
    <property type="evidence" value="ECO:0007669"/>
    <property type="project" value="UniProtKB-UniPathway"/>
</dbReference>
<reference evidence="19 20" key="1">
    <citation type="submission" date="2015-09" db="EMBL/GenBank/DDBJ databases">
        <authorList>
            <consortium name="Pathogen Informatics"/>
        </authorList>
    </citation>
    <scope>NUCLEOTIDE SEQUENCE [LARGE SCALE GENOMIC DNA]</scope>
    <source>
        <strain evidence="19 20">2789STDY5834914</strain>
    </source>
</reference>
<dbReference type="AlphaFoldDB" id="A0A174QSU3"/>
<comment type="pathway">
    <text evidence="2">Cell wall biogenesis; peptidoglycan biosynthesis.</text>
</comment>
<keyword evidence="5 19" id="KW-0121">Carboxypeptidase</keyword>
<feature type="active site" description="Proton acceptor" evidence="13">
    <location>
        <position position="115"/>
    </location>
</feature>
<gene>
    <name evidence="19" type="primary">dacB_2</name>
    <name evidence="19" type="ORF">ERS852526_01846</name>
</gene>
<evidence type="ECO:0000256" key="7">
    <source>
        <dbReference type="ARBA" id="ARBA00022729"/>
    </source>
</evidence>
<evidence type="ECO:0000256" key="2">
    <source>
        <dbReference type="ARBA" id="ARBA00004752"/>
    </source>
</evidence>
<dbReference type="GO" id="GO:0071555">
    <property type="term" value="P:cell wall organization"/>
    <property type="evidence" value="ECO:0007669"/>
    <property type="project" value="UniProtKB-KW"/>
</dbReference>
<evidence type="ECO:0000256" key="9">
    <source>
        <dbReference type="ARBA" id="ARBA00022960"/>
    </source>
</evidence>
<dbReference type="GeneID" id="96229130"/>
<feature type="active site" description="Acyl-ester intermediate" evidence="13">
    <location>
        <position position="112"/>
    </location>
</feature>
<dbReference type="PANTHER" id="PTHR21581">
    <property type="entry name" value="D-ALANYL-D-ALANINE CARBOXYPEPTIDASE"/>
    <property type="match status" value="1"/>
</dbReference>
<name>A0A174QSU3_9FIRM</name>
<evidence type="ECO:0000256" key="13">
    <source>
        <dbReference type="PIRSR" id="PIRSR618044-1"/>
    </source>
</evidence>
<sequence length="462" mass="51961">MKRRPHKIVSVVLLVVLIAGMGMACRIQSLESRNKRWAENTETAGKILTESGKKEAQKQTDGTENDAAAQNAKRVFGDEPAELYARSAVLMDADSGRVLFGKDADAVRPMASTTKIMTCILALEYLREHPDQTIEVSDQAASQPKVHLGMQKGEVFYIKDLLYSLMLESHNDSAVAVAEGIAGSVEEFAKEMNAKAAEIGCKNTHFITPNGLDAEDEGGVHSTTAEDLAKIMRYCIMTSGEKETFLEVTRTKEYQFQDADRKRTFSCHNHNAFLDMMDGALSGKTGFTAEAGYCYVGSLRRDERTFIVALLACGWPDNKGYKWKDTRRLMEYGLEHYHYREVYSNTAPDKLLVVDAFDPEIPYQTSEKISLRVKNSEESKKILLREEEEIRMEIKTVKCKKAPVKKGEKAGTVSYYLADEKIAENVVVTERAVEKRTLEKCMKIVTAKFLTLESLVWYVKYV</sequence>
<evidence type="ECO:0000313" key="19">
    <source>
        <dbReference type="EMBL" id="CUP73905.1"/>
    </source>
</evidence>
<dbReference type="InterPro" id="IPR012338">
    <property type="entry name" value="Beta-lactam/transpept-like"/>
</dbReference>
<dbReference type="SUPFAM" id="SSF56601">
    <property type="entry name" value="beta-lactamase/transpeptidase-like"/>
    <property type="match status" value="1"/>
</dbReference>
<evidence type="ECO:0000256" key="14">
    <source>
        <dbReference type="PIRSR" id="PIRSR618044-2"/>
    </source>
</evidence>
<accession>A0A174QSU3</accession>
<dbReference type="InterPro" id="IPR015956">
    <property type="entry name" value="Peniciliin-bd_prot_C_sf"/>
</dbReference>
<evidence type="ECO:0000256" key="16">
    <source>
        <dbReference type="SAM" id="MobiDB-lite"/>
    </source>
</evidence>
<evidence type="ECO:0000256" key="15">
    <source>
        <dbReference type="RuleBase" id="RU004016"/>
    </source>
</evidence>
<dbReference type="Pfam" id="PF07943">
    <property type="entry name" value="PBP5_C"/>
    <property type="match status" value="1"/>
</dbReference>
<feature type="active site" evidence="13">
    <location>
        <position position="169"/>
    </location>
</feature>
<evidence type="ECO:0000256" key="3">
    <source>
        <dbReference type="ARBA" id="ARBA00007164"/>
    </source>
</evidence>
<dbReference type="PROSITE" id="PS51257">
    <property type="entry name" value="PROKAR_LIPOPROTEIN"/>
    <property type="match status" value="1"/>
</dbReference>
<dbReference type="PRINTS" id="PR00725">
    <property type="entry name" value="DADACBPTASE1"/>
</dbReference>
<evidence type="ECO:0000256" key="5">
    <source>
        <dbReference type="ARBA" id="ARBA00022645"/>
    </source>
</evidence>
<evidence type="ECO:0000256" key="4">
    <source>
        <dbReference type="ARBA" id="ARBA00012448"/>
    </source>
</evidence>
<dbReference type="EMBL" id="CZAY01000013">
    <property type="protein sequence ID" value="CUP73905.1"/>
    <property type="molecule type" value="Genomic_DNA"/>
</dbReference>
<dbReference type="RefSeq" id="WP_242859246.1">
    <property type="nucleotide sequence ID" value="NZ_CZAY01000013.1"/>
</dbReference>
<evidence type="ECO:0000256" key="10">
    <source>
        <dbReference type="ARBA" id="ARBA00022984"/>
    </source>
</evidence>
<dbReference type="Gene3D" id="3.40.710.10">
    <property type="entry name" value="DD-peptidase/beta-lactamase superfamily"/>
    <property type="match status" value="1"/>
</dbReference>
<dbReference type="EC" id="3.4.16.4" evidence="4"/>
<dbReference type="InterPro" id="IPR037167">
    <property type="entry name" value="Peptidase_S11_C_sf"/>
</dbReference>
<evidence type="ECO:0000259" key="17">
    <source>
        <dbReference type="Pfam" id="PF00768"/>
    </source>
</evidence>
<dbReference type="Gene3D" id="2.60.410.10">
    <property type="entry name" value="D-Ala-D-Ala carboxypeptidase, C-terminal domain"/>
    <property type="match status" value="1"/>
</dbReference>
<feature type="binding site" evidence="14">
    <location>
        <position position="284"/>
    </location>
    <ligand>
        <name>substrate</name>
    </ligand>
</feature>
<keyword evidence="9" id="KW-0133">Cell shape</keyword>
<organism evidence="19 20">
    <name type="scientific">Dorea longicatena</name>
    <dbReference type="NCBI Taxonomy" id="88431"/>
    <lineage>
        <taxon>Bacteria</taxon>
        <taxon>Bacillati</taxon>
        <taxon>Bacillota</taxon>
        <taxon>Clostridia</taxon>
        <taxon>Lachnospirales</taxon>
        <taxon>Lachnospiraceae</taxon>
        <taxon>Dorea</taxon>
    </lineage>
</organism>
<keyword evidence="6" id="KW-0645">Protease</keyword>
<dbReference type="Pfam" id="PF00768">
    <property type="entry name" value="Peptidase_S11"/>
    <property type="match status" value="1"/>
</dbReference>
<dbReference type="GO" id="GO:0008360">
    <property type="term" value="P:regulation of cell shape"/>
    <property type="evidence" value="ECO:0007669"/>
    <property type="project" value="UniProtKB-KW"/>
</dbReference>
<comment type="catalytic activity">
    <reaction evidence="12">
        <text>Preferential cleavage: (Ac)2-L-Lys-D-Ala-|-D-Ala. Also transpeptidation of peptidyl-alanyl moieties that are N-acyl substituents of D-alanine.</text>
        <dbReference type="EC" id="3.4.16.4"/>
    </reaction>
</comment>
<comment type="function">
    <text evidence="1">Removes C-terminal D-alanyl residues from sugar-peptide cell wall precursors.</text>
</comment>
<keyword evidence="10" id="KW-0573">Peptidoglycan synthesis</keyword>
<evidence type="ECO:0000256" key="8">
    <source>
        <dbReference type="ARBA" id="ARBA00022801"/>
    </source>
</evidence>
<dbReference type="UniPathway" id="UPA00219"/>
<dbReference type="Proteomes" id="UP000095485">
    <property type="component" value="Unassembled WGS sequence"/>
</dbReference>
<dbReference type="GO" id="GO:0009002">
    <property type="term" value="F:serine-type D-Ala-D-Ala carboxypeptidase activity"/>
    <property type="evidence" value="ECO:0007669"/>
    <property type="project" value="UniProtKB-EC"/>
</dbReference>
<feature type="domain" description="Peptidase S11 D-Ala-D-Ala carboxypeptidase A C-terminal" evidence="18">
    <location>
        <begin position="386"/>
        <end position="435"/>
    </location>
</feature>
<evidence type="ECO:0000313" key="20">
    <source>
        <dbReference type="Proteomes" id="UP000095485"/>
    </source>
</evidence>
<dbReference type="SUPFAM" id="SSF69189">
    <property type="entry name" value="Penicillin-binding protein associated domain"/>
    <property type="match status" value="1"/>
</dbReference>
<keyword evidence="7" id="KW-0732">Signal</keyword>
<dbReference type="InterPro" id="IPR001967">
    <property type="entry name" value="Peptidase_S11_N"/>
</dbReference>
<evidence type="ECO:0000259" key="18">
    <source>
        <dbReference type="Pfam" id="PF07943"/>
    </source>
</evidence>
<evidence type="ECO:0000256" key="11">
    <source>
        <dbReference type="ARBA" id="ARBA00023316"/>
    </source>
</evidence>
<proteinExistence type="inferred from homology"/>
<protein>
    <recommendedName>
        <fullName evidence="4">serine-type D-Ala-D-Ala carboxypeptidase</fullName>
        <ecNumber evidence="4">3.4.16.4</ecNumber>
    </recommendedName>
</protein>
<feature type="region of interest" description="Disordered" evidence="16">
    <location>
        <begin position="44"/>
        <end position="66"/>
    </location>
</feature>
<evidence type="ECO:0000256" key="12">
    <source>
        <dbReference type="ARBA" id="ARBA00034000"/>
    </source>
</evidence>